<proteinExistence type="predicted"/>
<keyword evidence="4" id="KW-1185">Reference proteome</keyword>
<feature type="compositionally biased region" description="Polar residues" evidence="1">
    <location>
        <begin position="16"/>
        <end position="31"/>
    </location>
</feature>
<dbReference type="EMBL" id="JBHUIP010000014">
    <property type="protein sequence ID" value="MFD2264731.1"/>
    <property type="molecule type" value="Genomic_DNA"/>
</dbReference>
<organism evidence="3 4">
    <name type="scientific">Lacibacterium aquatile</name>
    <dbReference type="NCBI Taxonomy" id="1168082"/>
    <lineage>
        <taxon>Bacteria</taxon>
        <taxon>Pseudomonadati</taxon>
        <taxon>Pseudomonadota</taxon>
        <taxon>Alphaproteobacteria</taxon>
        <taxon>Rhodospirillales</taxon>
        <taxon>Rhodospirillaceae</taxon>
    </lineage>
</organism>
<keyword evidence="2" id="KW-0812">Transmembrane</keyword>
<feature type="region of interest" description="Disordered" evidence="1">
    <location>
        <begin position="1"/>
        <end position="82"/>
    </location>
</feature>
<protein>
    <submittedName>
        <fullName evidence="3">Uncharacterized protein</fullName>
    </submittedName>
</protein>
<accession>A0ABW5DW78</accession>
<evidence type="ECO:0000313" key="4">
    <source>
        <dbReference type="Proteomes" id="UP001597295"/>
    </source>
</evidence>
<keyword evidence="2" id="KW-1133">Transmembrane helix</keyword>
<dbReference type="RefSeq" id="WP_379877849.1">
    <property type="nucleotide sequence ID" value="NZ_JBHUIP010000014.1"/>
</dbReference>
<evidence type="ECO:0000313" key="3">
    <source>
        <dbReference type="EMBL" id="MFD2264731.1"/>
    </source>
</evidence>
<feature type="compositionally biased region" description="Basic and acidic residues" evidence="1">
    <location>
        <begin position="1"/>
        <end position="14"/>
    </location>
</feature>
<name>A0ABW5DW78_9PROT</name>
<evidence type="ECO:0000256" key="1">
    <source>
        <dbReference type="SAM" id="MobiDB-lite"/>
    </source>
</evidence>
<gene>
    <name evidence="3" type="ORF">ACFSM5_17635</name>
</gene>
<feature type="compositionally biased region" description="Pro residues" evidence="1">
    <location>
        <begin position="65"/>
        <end position="77"/>
    </location>
</feature>
<comment type="caution">
    <text evidence="3">The sequence shown here is derived from an EMBL/GenBank/DDBJ whole genome shotgun (WGS) entry which is preliminary data.</text>
</comment>
<keyword evidence="2" id="KW-0472">Membrane</keyword>
<evidence type="ECO:0000256" key="2">
    <source>
        <dbReference type="SAM" id="Phobius"/>
    </source>
</evidence>
<dbReference type="Proteomes" id="UP001597295">
    <property type="component" value="Unassembled WGS sequence"/>
</dbReference>
<sequence length="121" mass="13172">MYRRSDQFKPDKQPVIHNNRSKNTSPTNNTGSKEDGSGSRLRSAISGFSIFDDAETDTPAQKVAPPAPARKPGPGYQPPFSEARRTMQKIVAIAIGLSSMPIIYVFAKALSANIMKMAPIH</sequence>
<reference evidence="4" key="1">
    <citation type="journal article" date="2019" name="Int. J. Syst. Evol. Microbiol.">
        <title>The Global Catalogue of Microorganisms (GCM) 10K type strain sequencing project: providing services to taxonomists for standard genome sequencing and annotation.</title>
        <authorList>
            <consortium name="The Broad Institute Genomics Platform"/>
            <consortium name="The Broad Institute Genome Sequencing Center for Infectious Disease"/>
            <person name="Wu L."/>
            <person name="Ma J."/>
        </authorList>
    </citation>
    <scope>NUCLEOTIDE SEQUENCE [LARGE SCALE GENOMIC DNA]</scope>
    <source>
        <strain evidence="4">CGMCC 1.19062</strain>
    </source>
</reference>
<feature type="transmembrane region" description="Helical" evidence="2">
    <location>
        <begin position="90"/>
        <end position="107"/>
    </location>
</feature>